<organism evidence="1 2">
    <name type="scientific">Steroidobacter gossypii</name>
    <dbReference type="NCBI Taxonomy" id="2805490"/>
    <lineage>
        <taxon>Bacteria</taxon>
        <taxon>Pseudomonadati</taxon>
        <taxon>Pseudomonadota</taxon>
        <taxon>Gammaproteobacteria</taxon>
        <taxon>Steroidobacterales</taxon>
        <taxon>Steroidobacteraceae</taxon>
        <taxon>Steroidobacter</taxon>
    </lineage>
</organism>
<reference evidence="1 2" key="1">
    <citation type="journal article" date="2021" name="Int. J. Syst. Evol. Microbiol.">
        <title>Steroidobacter gossypii sp. nov., isolated from soil of cotton cropping field.</title>
        <authorList>
            <person name="Huang R."/>
            <person name="Yang S."/>
            <person name="Zhen C."/>
            <person name="Liu W."/>
        </authorList>
    </citation>
    <scope>NUCLEOTIDE SEQUENCE [LARGE SCALE GENOMIC DNA]</scope>
    <source>
        <strain evidence="1 2">S1-65</strain>
    </source>
</reference>
<proteinExistence type="predicted"/>
<dbReference type="Proteomes" id="UP000661077">
    <property type="component" value="Unassembled WGS sequence"/>
</dbReference>
<accession>A0ABS1X0M4</accession>
<evidence type="ECO:0008006" key="3">
    <source>
        <dbReference type="Google" id="ProtNLM"/>
    </source>
</evidence>
<name>A0ABS1X0M4_9GAMM</name>
<sequence>MKVIESLRPAVALLALGLPAVGLANACLLSPAELQTKMGRAFNAGQQSEAVDGSALCSYTEVANPKRSLRINVIESQAAPRFERTKRLLTMGNKSIDLAGVGDAAYYNGTTAAVLSGDRLVVISNVKPPPGSKPSHHSPEEMVALLKAAIERLPK</sequence>
<dbReference type="EMBL" id="JAEVLS010000004">
    <property type="protein sequence ID" value="MBM0106737.1"/>
    <property type="molecule type" value="Genomic_DNA"/>
</dbReference>
<protein>
    <recommendedName>
        <fullName evidence="3">DUF3558 domain-containing protein</fullName>
    </recommendedName>
</protein>
<gene>
    <name evidence="1" type="ORF">JM946_18550</name>
</gene>
<dbReference type="RefSeq" id="WP_203168852.1">
    <property type="nucleotide sequence ID" value="NZ_JAEVLS010000004.1"/>
</dbReference>
<keyword evidence="2" id="KW-1185">Reference proteome</keyword>
<evidence type="ECO:0000313" key="2">
    <source>
        <dbReference type="Proteomes" id="UP000661077"/>
    </source>
</evidence>
<comment type="caution">
    <text evidence="1">The sequence shown here is derived from an EMBL/GenBank/DDBJ whole genome shotgun (WGS) entry which is preliminary data.</text>
</comment>
<evidence type="ECO:0000313" key="1">
    <source>
        <dbReference type="EMBL" id="MBM0106737.1"/>
    </source>
</evidence>